<proteinExistence type="predicted"/>
<evidence type="ECO:0000256" key="1">
    <source>
        <dbReference type="SAM" id="MobiDB-lite"/>
    </source>
</evidence>
<evidence type="ECO:0000313" key="3">
    <source>
        <dbReference type="Proteomes" id="UP000218209"/>
    </source>
</evidence>
<name>A0A1X6NV78_PORUM</name>
<organism evidence="2 3">
    <name type="scientific">Porphyra umbilicalis</name>
    <name type="common">Purple laver</name>
    <name type="synonym">Red alga</name>
    <dbReference type="NCBI Taxonomy" id="2786"/>
    <lineage>
        <taxon>Eukaryota</taxon>
        <taxon>Rhodophyta</taxon>
        <taxon>Bangiophyceae</taxon>
        <taxon>Bangiales</taxon>
        <taxon>Bangiaceae</taxon>
        <taxon>Porphyra</taxon>
    </lineage>
</organism>
<feature type="compositionally biased region" description="Low complexity" evidence="1">
    <location>
        <begin position="144"/>
        <end position="157"/>
    </location>
</feature>
<reference evidence="2 3" key="1">
    <citation type="submission" date="2017-03" db="EMBL/GenBank/DDBJ databases">
        <title>WGS assembly of Porphyra umbilicalis.</title>
        <authorList>
            <person name="Brawley S.H."/>
            <person name="Blouin N.A."/>
            <person name="Ficko-Blean E."/>
            <person name="Wheeler G.L."/>
            <person name="Lohr M."/>
            <person name="Goodson H.V."/>
            <person name="Jenkins J.W."/>
            <person name="Blaby-Haas C.E."/>
            <person name="Helliwell K.E."/>
            <person name="Chan C."/>
            <person name="Marriage T."/>
            <person name="Bhattacharya D."/>
            <person name="Klein A.S."/>
            <person name="Badis Y."/>
            <person name="Brodie J."/>
            <person name="Cao Y."/>
            <person name="Collen J."/>
            <person name="Dittami S.M."/>
            <person name="Gachon C.M."/>
            <person name="Green B.R."/>
            <person name="Karpowicz S."/>
            <person name="Kim J.W."/>
            <person name="Kudahl U."/>
            <person name="Lin S."/>
            <person name="Michel G."/>
            <person name="Mittag M."/>
            <person name="Olson B.J."/>
            <person name="Pangilinan J."/>
            <person name="Peng Y."/>
            <person name="Qiu H."/>
            <person name="Shu S."/>
            <person name="Singer J.T."/>
            <person name="Smith A.G."/>
            <person name="Sprecher B.N."/>
            <person name="Wagner V."/>
            <person name="Wang W."/>
            <person name="Wang Z.-Y."/>
            <person name="Yan J."/>
            <person name="Yarish C."/>
            <person name="Zoeuner-Riek S."/>
            <person name="Zhuang Y."/>
            <person name="Zou Y."/>
            <person name="Lindquist E.A."/>
            <person name="Grimwood J."/>
            <person name="Barry K."/>
            <person name="Rokhsar D.S."/>
            <person name="Schmutz J."/>
            <person name="Stiller J.W."/>
            <person name="Grossman A.R."/>
            <person name="Prochnik S.E."/>
        </authorList>
    </citation>
    <scope>NUCLEOTIDE SEQUENCE [LARGE SCALE GENOMIC DNA]</scope>
    <source>
        <strain evidence="2">4086291</strain>
    </source>
</reference>
<keyword evidence="3" id="KW-1185">Reference proteome</keyword>
<dbReference type="AlphaFoldDB" id="A0A1X6NV78"/>
<protein>
    <submittedName>
        <fullName evidence="2">Uncharacterized protein</fullName>
    </submittedName>
</protein>
<dbReference type="Proteomes" id="UP000218209">
    <property type="component" value="Unassembled WGS sequence"/>
</dbReference>
<feature type="compositionally biased region" description="Basic and acidic residues" evidence="1">
    <location>
        <begin position="112"/>
        <end position="127"/>
    </location>
</feature>
<sequence length="280" mass="29411">MPPWDQADVAHWPPRRLQMAGGRRKRGGWERGARSRPNRNQMPPRQPHTHSTAVRAAPPPARAAPRAPRGCRPVAWRPPPPSPLPRTPPGLPTPATRTGKTHPRPTTHRSRRVTDAVRHDQSRREAAQRQAGRSAPRNGSGPARVGRPPTGVTTPPTDGRRHGASAASRDGGGEGGPNGRRRGHSGHAGDGGASVCGAARPRGASPPPAPRQTAGFRVPRRQRRQAAVGGGAGGVLGRQPLLRTARGRGHVATTSGTDVDSGWAASVGGGQAPRPRRAPH</sequence>
<feature type="compositionally biased region" description="Low complexity" evidence="1">
    <location>
        <begin position="63"/>
        <end position="75"/>
    </location>
</feature>
<feature type="compositionally biased region" description="Basic residues" evidence="1">
    <location>
        <begin position="99"/>
        <end position="111"/>
    </location>
</feature>
<accession>A0A1X6NV78</accession>
<feature type="compositionally biased region" description="Pro residues" evidence="1">
    <location>
        <begin position="76"/>
        <end position="92"/>
    </location>
</feature>
<dbReference type="EMBL" id="KV919055">
    <property type="protein sequence ID" value="OSX72529.1"/>
    <property type="molecule type" value="Genomic_DNA"/>
</dbReference>
<gene>
    <name evidence="2" type="ORF">BU14_0427s0019</name>
</gene>
<evidence type="ECO:0000313" key="2">
    <source>
        <dbReference type="EMBL" id="OSX72529.1"/>
    </source>
</evidence>
<feature type="region of interest" description="Disordered" evidence="1">
    <location>
        <begin position="1"/>
        <end position="280"/>
    </location>
</feature>